<dbReference type="Proteomes" id="UP000325286">
    <property type="component" value="Chromosome"/>
</dbReference>
<sequence length="1996" mass="224872">MAFQSIRHRHLGASPTTLWLALFWLAGGLTTLSPSVLAQPPESAATAEPAAADIDRLIEALGSPRFSARNAASRQLRALGPPAAEKIAQAATAHPDNEVRRRAQLIHKDFRYGLFPDTATDVVTAVRDIRDGDLTRQQRGLHALLKAEEFDTLLLAIRLEPSLPRRSQLASIALEHPTGQQHFLQQAHLASLLRALAPPGQAIDEDLQWNLFTPAMIAAVVQQDQLQVLLDFLDTLPAEARLIGWTRIASSPVAANKLLQSDGVEAIFQFIDRAESKAQRTRLAKAFVAHWSVLENMLEAESTPRLMAYLDDPQPLLKRLFTDLRVLPILMTKVSEQQMLDWFDRFSSDDDKLAALKQVGNYAKMQGNRNPQVLPAMRARLTALQQRYKQSAKPAGQLAYCLLRLGQLNRVTEDNVATRKQIIEEIIQIDASLTLPQLLAVSRVPEASSLLAEPPHLEWFLSELQQLPLRERTAALRECLQRRVFPAPSDAPSVALFFRLLDIAIKLDEAPQFNLVAACIRNIRSAEPPVLMQLRKGIFERMDGEHPQPTRLALLSGLVSNRYLIDSLITERGFDQVVARVDAVESADARAKMWEQLLRQSRVPTELVRLKQTERLLDYRNPQRSVEIRQLLLNAVVNSSACLKQLLEDGELPHLLKKIQQVRDTDQRWSMLTIVMSHPHAIEHYVDEQQVSELNRFLKSIPTKQLPSSMLRFLSGGVQDETVDVLGDTLWQRIRQFPLDNRPTRTDGYRRLLGNAAFLNWLVNQGHAQQVLPRLREDLPPKDRATVLTSLTSSSQSVAWLEAVSLDRVLEFARHDMDRMTASKWSSLLGGSAVRKLVESHDQLDRMMQIYRDLAISYPATGNSSYTTLLRGQMGYTLARSGYADELLELCWRDVATIDLSALQHLLRQDAVAAAYLQNHSATDMRIRFWQDGNRDAVYRLLAAMLQNARWCGDWVRRGELSSLAGVLLSEPRRATRDEALAALLTAPSAAVFWSDEEYDELYKVIREANPASNSAMRDLARSTVACNRLLAAGHLDDLVSWAEKHDETRFFDQPRVFASLSEAQQAARLEAFDNKLNTRMGSYSLPRNSAVMAAFIARRGLTPILERLDRRRKPYVLRSMWQDRLALTAVLARGELELLWQASQASHSSSLIFGLSQFLSERADRQALSSPETITAFTQWLESLPDEALKNCRFLTENSIAGCFYRADLGERYAKLANRMMALRHGSASPLTKRPIPATPLSLQIRRGEIQAVANILRDRGPVEHPSEDATGRWISFLLANQLLDAELQSLRDKPDDQRTEEEQRRIVRLLHAAGRQEPAVQAALKAEMPSLATILTIQHHDWQAATELPVPDLQTDLSAFSKSSAPTDPAYEQAQRAAIAGMLAWHRGQTGGKPEDQWAAVTAAMETLEELGLAREGLRTPQDDAFGRYVSDLLTMLGQPAQGTKHLRHQNWIAFDLIRTRGYYHDALRHVRWGERTAEEYYDDATRSTPIDNSQRIRGIAFLLNIADTERLLGNPDRGDEIDNALAKFADQQPDQAAPAVKAFQQELLAQWLLRGNIAACRKWFADHPQIEKSSSLGTELLRGTLSKWIAARQLRRDGRKPPHAIHKYLVPLDYDRIRLFVQDPYFGESLLERMLQFVTVETSPLDHEAVQAYAQHVAGQLRTARLSGSTTQNKLLDVVVQRWGRAGQTFPMDDELRAYWLKQTQNVETLRWHAVSRFAAGDYAACVQVLNDATWLAPERSDLIVLQAQARLRAATDEPQRQQAEDAAQLAQSLLYLPIDRLQLAASWRVIGEAEAAMEQWRLVRRTTLPDSDDFLWATTQLADATDDVAEVADLRREQLIWMCRPTLSRGTPVQVLHGLQMAQQAAMQDALARGDFETLERLWKELRWANSSQPQWLHPFIFQVDAAGGHELADQMFASEMNFITERIERYPDSGSLLAQRAMLCLTCVRKLDTAKSDIKAALALGNIDRKTKKRMQVSEHTPDAPAPITAP</sequence>
<dbReference type="EMBL" id="CP042914">
    <property type="protein sequence ID" value="QEG38503.1"/>
    <property type="molecule type" value="Genomic_DNA"/>
</dbReference>
<reference evidence="2 3" key="1">
    <citation type="submission" date="2019-08" db="EMBL/GenBank/DDBJ databases">
        <title>Deep-cultivation of Planctomycetes and their phenomic and genomic characterization uncovers novel biology.</title>
        <authorList>
            <person name="Wiegand S."/>
            <person name="Jogler M."/>
            <person name="Boedeker C."/>
            <person name="Pinto D."/>
            <person name="Vollmers J."/>
            <person name="Rivas-Marin E."/>
            <person name="Kohn T."/>
            <person name="Peeters S.H."/>
            <person name="Heuer A."/>
            <person name="Rast P."/>
            <person name="Oberbeckmann S."/>
            <person name="Bunk B."/>
            <person name="Jeske O."/>
            <person name="Meyerdierks A."/>
            <person name="Storesund J.E."/>
            <person name="Kallscheuer N."/>
            <person name="Luecker S."/>
            <person name="Lage O.M."/>
            <person name="Pohl T."/>
            <person name="Merkel B.J."/>
            <person name="Hornburger P."/>
            <person name="Mueller R.-W."/>
            <person name="Bruemmer F."/>
            <person name="Labrenz M."/>
            <person name="Spormann A.M."/>
            <person name="Op den Camp H."/>
            <person name="Overmann J."/>
            <person name="Amann R."/>
            <person name="Jetten M.S.M."/>
            <person name="Mascher T."/>
            <person name="Medema M.H."/>
            <person name="Devos D.P."/>
            <person name="Kaster A.-K."/>
            <person name="Ovreas L."/>
            <person name="Rohde M."/>
            <person name="Galperin M.Y."/>
            <person name="Jogler C."/>
        </authorList>
    </citation>
    <scope>NUCLEOTIDE SEQUENCE [LARGE SCALE GENOMIC DNA]</scope>
    <source>
        <strain evidence="2 3">UC8</strain>
    </source>
</reference>
<dbReference type="KEGG" id="rul:UC8_04600"/>
<evidence type="ECO:0000256" key="1">
    <source>
        <dbReference type="SAM" id="MobiDB-lite"/>
    </source>
</evidence>
<evidence type="ECO:0000313" key="3">
    <source>
        <dbReference type="Proteomes" id="UP000325286"/>
    </source>
</evidence>
<keyword evidence="3" id="KW-1185">Reference proteome</keyword>
<dbReference type="OrthoDB" id="10017058at2"/>
<organism evidence="2 3">
    <name type="scientific">Roseimaritima ulvae</name>
    <dbReference type="NCBI Taxonomy" id="980254"/>
    <lineage>
        <taxon>Bacteria</taxon>
        <taxon>Pseudomonadati</taxon>
        <taxon>Planctomycetota</taxon>
        <taxon>Planctomycetia</taxon>
        <taxon>Pirellulales</taxon>
        <taxon>Pirellulaceae</taxon>
        <taxon>Roseimaritima</taxon>
    </lineage>
</organism>
<feature type="region of interest" description="Disordered" evidence="1">
    <location>
        <begin position="1977"/>
        <end position="1996"/>
    </location>
</feature>
<evidence type="ECO:0000313" key="2">
    <source>
        <dbReference type="EMBL" id="QEG38503.1"/>
    </source>
</evidence>
<proteinExistence type="predicted"/>
<dbReference type="RefSeq" id="WP_068142047.1">
    <property type="nucleotide sequence ID" value="NZ_CP042914.1"/>
</dbReference>
<gene>
    <name evidence="2" type="ORF">UC8_04600</name>
</gene>
<accession>A0A5B9QX22</accession>
<protein>
    <submittedName>
        <fullName evidence="2">Uncharacterized protein</fullName>
    </submittedName>
</protein>
<name>A0A5B9QX22_9BACT</name>